<dbReference type="EMBL" id="PSSX01000008">
    <property type="protein sequence ID" value="PPI84126.1"/>
    <property type="molecule type" value="Genomic_DNA"/>
</dbReference>
<dbReference type="OrthoDB" id="166264at2"/>
<dbReference type="Pfam" id="PF13412">
    <property type="entry name" value="HTH_24"/>
    <property type="match status" value="1"/>
</dbReference>
<evidence type="ECO:0000256" key="1">
    <source>
        <dbReference type="ARBA" id="ARBA00023015"/>
    </source>
</evidence>
<dbReference type="CDD" id="cd00090">
    <property type="entry name" value="HTH_ARSR"/>
    <property type="match status" value="1"/>
</dbReference>
<dbReference type="InterPro" id="IPR036390">
    <property type="entry name" value="WH_DNA-bd_sf"/>
</dbReference>
<keyword evidence="1" id="KW-0805">Transcription regulation</keyword>
<dbReference type="SUPFAM" id="SSF54909">
    <property type="entry name" value="Dimeric alpha+beta barrel"/>
    <property type="match status" value="1"/>
</dbReference>
<reference evidence="7 8" key="1">
    <citation type="submission" date="2018-01" db="EMBL/GenBank/DDBJ databases">
        <title>Complete genome sequences of the type strains of Marinobacter flavimaris and Marinobacter maroccanus.</title>
        <authorList>
            <person name="Palau M."/>
            <person name="Boujida N."/>
            <person name="Manresa A."/>
            <person name="Minana-Galbis D."/>
        </authorList>
    </citation>
    <scope>NUCLEOTIDE SEQUENCE [LARGE SCALE GENOMIC DNA]</scope>
    <source>
        <strain evidence="7 8">N4</strain>
    </source>
</reference>
<dbReference type="SUPFAM" id="SSF46785">
    <property type="entry name" value="Winged helix' DNA-binding domain"/>
    <property type="match status" value="1"/>
</dbReference>
<dbReference type="AlphaFoldDB" id="A0A2S5Z9S3"/>
<dbReference type="InterPro" id="IPR011991">
    <property type="entry name" value="ArsR-like_HTH"/>
</dbReference>
<dbReference type="Pfam" id="PF01037">
    <property type="entry name" value="AsnC_trans_reg"/>
    <property type="match status" value="1"/>
</dbReference>
<evidence type="ECO:0000256" key="2">
    <source>
        <dbReference type="ARBA" id="ARBA00023125"/>
    </source>
</evidence>
<keyword evidence="8" id="KW-1185">Reference proteome</keyword>
<evidence type="ECO:0000256" key="3">
    <source>
        <dbReference type="ARBA" id="ARBA00023159"/>
    </source>
</evidence>
<dbReference type="GO" id="GO:0043201">
    <property type="term" value="P:response to L-leucine"/>
    <property type="evidence" value="ECO:0007669"/>
    <property type="project" value="TreeGrafter"/>
</dbReference>
<evidence type="ECO:0000256" key="5">
    <source>
        <dbReference type="ARBA" id="ARBA00039227"/>
    </source>
</evidence>
<dbReference type="PRINTS" id="PR00033">
    <property type="entry name" value="HTHASNC"/>
</dbReference>
<evidence type="ECO:0000313" key="7">
    <source>
        <dbReference type="EMBL" id="PPI84126.1"/>
    </source>
</evidence>
<evidence type="ECO:0000313" key="8">
    <source>
        <dbReference type="Proteomes" id="UP000239917"/>
    </source>
</evidence>
<dbReference type="GO" id="GO:0005829">
    <property type="term" value="C:cytosol"/>
    <property type="evidence" value="ECO:0007669"/>
    <property type="project" value="TreeGrafter"/>
</dbReference>
<sequence length="150" mass="16969">MTNIDGASRRILQELKRDGRISNVELAERVHLSPSTCLRRVQELERTGVIRGYRVVTDRERMDRGFAAYVSVSLSSHTKAALESFEHAMQDAEEVVECHNVAGAFEYLLRIECRDLAGYKHFHTDILGTHPHVSALTTYLVMGSPKDERA</sequence>
<evidence type="ECO:0000256" key="4">
    <source>
        <dbReference type="ARBA" id="ARBA00023163"/>
    </source>
</evidence>
<dbReference type="GO" id="GO:0043565">
    <property type="term" value="F:sequence-specific DNA binding"/>
    <property type="evidence" value="ECO:0007669"/>
    <property type="project" value="InterPro"/>
</dbReference>
<dbReference type="PROSITE" id="PS50956">
    <property type="entry name" value="HTH_ASNC_2"/>
    <property type="match status" value="1"/>
</dbReference>
<dbReference type="InterPro" id="IPR011008">
    <property type="entry name" value="Dimeric_a/b-barrel"/>
</dbReference>
<dbReference type="GO" id="GO:0006524">
    <property type="term" value="P:alanine catabolic process"/>
    <property type="evidence" value="ECO:0007669"/>
    <property type="project" value="TreeGrafter"/>
</dbReference>
<dbReference type="GO" id="GO:0006355">
    <property type="term" value="P:regulation of DNA-templated transcription"/>
    <property type="evidence" value="ECO:0007669"/>
    <property type="project" value="UniProtKB-ARBA"/>
</dbReference>
<dbReference type="Gene3D" id="1.10.10.10">
    <property type="entry name" value="Winged helix-like DNA-binding domain superfamily/Winged helix DNA-binding domain"/>
    <property type="match status" value="1"/>
</dbReference>
<proteinExistence type="predicted"/>
<keyword evidence="4" id="KW-0804">Transcription</keyword>
<organism evidence="7 8">
    <name type="scientific">Marinobacter maroccanus</name>
    <dbReference type="NCBI Taxonomy" id="2055143"/>
    <lineage>
        <taxon>Bacteria</taxon>
        <taxon>Pseudomonadati</taxon>
        <taxon>Pseudomonadota</taxon>
        <taxon>Gammaproteobacteria</taxon>
        <taxon>Pseudomonadales</taxon>
        <taxon>Marinobacteraceae</taxon>
        <taxon>Marinobacter</taxon>
    </lineage>
</organism>
<comment type="caution">
    <text evidence="7">The sequence shown here is derived from an EMBL/GenBank/DDBJ whole genome shotgun (WGS) entry which is preliminary data.</text>
</comment>
<gene>
    <name evidence="7" type="ORF">KEHDKFFH_10885</name>
</gene>
<accession>A0A2S5Z9S3</accession>
<protein>
    <recommendedName>
        <fullName evidence="5">Leucine-responsive regulatory protein</fullName>
    </recommendedName>
</protein>
<dbReference type="InterPro" id="IPR036388">
    <property type="entry name" value="WH-like_DNA-bd_sf"/>
</dbReference>
<keyword evidence="2" id="KW-0238">DNA-binding</keyword>
<dbReference type="InterPro" id="IPR000485">
    <property type="entry name" value="AsnC-type_HTH_dom"/>
</dbReference>
<keyword evidence="3" id="KW-0010">Activator</keyword>
<dbReference type="Proteomes" id="UP000239917">
    <property type="component" value="Unassembled WGS sequence"/>
</dbReference>
<dbReference type="InterPro" id="IPR019888">
    <property type="entry name" value="Tscrpt_reg_AsnC-like"/>
</dbReference>
<evidence type="ECO:0000259" key="6">
    <source>
        <dbReference type="PROSITE" id="PS50956"/>
    </source>
</evidence>
<dbReference type="SMART" id="SM00344">
    <property type="entry name" value="HTH_ASNC"/>
    <property type="match status" value="1"/>
</dbReference>
<feature type="domain" description="HTH asnC-type" evidence="6">
    <location>
        <begin position="1"/>
        <end position="67"/>
    </location>
</feature>
<dbReference type="PANTHER" id="PTHR30154">
    <property type="entry name" value="LEUCINE-RESPONSIVE REGULATORY PROTEIN"/>
    <property type="match status" value="1"/>
</dbReference>
<dbReference type="InterPro" id="IPR019887">
    <property type="entry name" value="Tscrpt_reg_AsnC/Lrp_C"/>
</dbReference>
<dbReference type="PANTHER" id="PTHR30154:SF0">
    <property type="entry name" value="LEUCINE-RESPONSIVE REGULATORY PROTEIN"/>
    <property type="match status" value="1"/>
</dbReference>
<name>A0A2S5Z9S3_9GAMM</name>
<dbReference type="RefSeq" id="WP_104321947.1">
    <property type="nucleotide sequence ID" value="NZ_PSSX01000008.1"/>
</dbReference>
<dbReference type="Gene3D" id="3.30.70.920">
    <property type="match status" value="1"/>
</dbReference>